<accession>A0A9P8EZE3</accession>
<gene>
    <name evidence="2" type="ORF">KCU76_g127</name>
</gene>
<feature type="non-terminal residue" evidence="2">
    <location>
        <position position="1"/>
    </location>
</feature>
<feature type="non-terminal residue" evidence="2">
    <location>
        <position position="238"/>
    </location>
</feature>
<evidence type="ECO:0000313" key="3">
    <source>
        <dbReference type="Proteomes" id="UP000779574"/>
    </source>
</evidence>
<comment type="caution">
    <text evidence="2">The sequence shown here is derived from an EMBL/GenBank/DDBJ whole genome shotgun (WGS) entry which is preliminary data.</text>
</comment>
<evidence type="ECO:0000313" key="2">
    <source>
        <dbReference type="EMBL" id="KAG9701404.1"/>
    </source>
</evidence>
<evidence type="ECO:0000256" key="1">
    <source>
        <dbReference type="SAM" id="MobiDB-lite"/>
    </source>
</evidence>
<feature type="region of interest" description="Disordered" evidence="1">
    <location>
        <begin position="44"/>
        <end position="70"/>
    </location>
</feature>
<reference evidence="2" key="1">
    <citation type="journal article" date="2021" name="J Fungi (Basel)">
        <title>Virulence traits and population genomics of the black yeast Aureobasidium melanogenum.</title>
        <authorList>
            <person name="Cernosa A."/>
            <person name="Sun X."/>
            <person name="Gostincar C."/>
            <person name="Fang C."/>
            <person name="Gunde-Cimerman N."/>
            <person name="Song Z."/>
        </authorList>
    </citation>
    <scope>NUCLEOTIDE SEQUENCE</scope>
    <source>
        <strain evidence="2">EXF-9911</strain>
    </source>
</reference>
<reference evidence="2" key="2">
    <citation type="submission" date="2021-08" db="EMBL/GenBank/DDBJ databases">
        <authorList>
            <person name="Gostincar C."/>
            <person name="Sun X."/>
            <person name="Song Z."/>
            <person name="Gunde-Cimerman N."/>
        </authorList>
    </citation>
    <scope>NUCLEOTIDE SEQUENCE</scope>
    <source>
        <strain evidence="2">EXF-9911</strain>
    </source>
</reference>
<dbReference type="EMBL" id="JAHFXF010000001">
    <property type="protein sequence ID" value="KAG9701404.1"/>
    <property type="molecule type" value="Genomic_DNA"/>
</dbReference>
<dbReference type="AlphaFoldDB" id="A0A9P8EZE3"/>
<proteinExistence type="predicted"/>
<name>A0A9P8EZE3_AURME</name>
<dbReference type="Proteomes" id="UP000779574">
    <property type="component" value="Unassembled WGS sequence"/>
</dbReference>
<sequence length="238" mass="27147">LVAIDDFLSRLYYSSSQYTQCILSKLLVTVLRYCCLLNHKPHKSIKRSHPPLLHSQGPRNQTPSLSTNLPSSLPTLINPNRRLLPLPHKTPYKPIRGNNPMTGYLCRVGRYAAGGDEEEGGVDALWGLCWQRGGGKGEDMSGLWSFTRRLFGEIRRGFLCHFFFVCEIEYIRGWSRGLEVPTRPLTRDAPTDPGRHQVSKYRKYSMREHFCSRSDQLNLSSDRVGESAMVSTSYRTHT</sequence>
<organism evidence="2 3">
    <name type="scientific">Aureobasidium melanogenum</name>
    <name type="common">Aureobasidium pullulans var. melanogenum</name>
    <dbReference type="NCBI Taxonomy" id="46634"/>
    <lineage>
        <taxon>Eukaryota</taxon>
        <taxon>Fungi</taxon>
        <taxon>Dikarya</taxon>
        <taxon>Ascomycota</taxon>
        <taxon>Pezizomycotina</taxon>
        <taxon>Dothideomycetes</taxon>
        <taxon>Dothideomycetidae</taxon>
        <taxon>Dothideales</taxon>
        <taxon>Saccotheciaceae</taxon>
        <taxon>Aureobasidium</taxon>
    </lineage>
</organism>
<protein>
    <submittedName>
        <fullName evidence="2">Uncharacterized protein</fullName>
    </submittedName>
</protein>